<feature type="region of interest" description="Disordered" evidence="4">
    <location>
        <begin position="197"/>
        <end position="216"/>
    </location>
</feature>
<protein>
    <submittedName>
        <fullName evidence="7">Zinc finger protein</fullName>
    </submittedName>
</protein>
<dbReference type="InterPro" id="IPR003309">
    <property type="entry name" value="SCAN_dom"/>
</dbReference>
<keyword evidence="3" id="KW-0539">Nucleus</keyword>
<evidence type="ECO:0000256" key="2">
    <source>
        <dbReference type="ARBA" id="ARBA00023163"/>
    </source>
</evidence>
<dbReference type="Gene3D" id="6.10.140.140">
    <property type="match status" value="1"/>
</dbReference>
<evidence type="ECO:0000256" key="3">
    <source>
        <dbReference type="ARBA" id="ARBA00023242"/>
    </source>
</evidence>
<dbReference type="Pfam" id="PF02023">
    <property type="entry name" value="SCAN"/>
    <property type="match status" value="1"/>
</dbReference>
<comment type="caution">
    <text evidence="7">The sequence shown here is derived from an EMBL/GenBank/DDBJ whole genome shotgun (WGS) entry which is preliminary data.</text>
</comment>
<feature type="compositionally biased region" description="Basic and acidic residues" evidence="4">
    <location>
        <begin position="78"/>
        <end position="90"/>
    </location>
</feature>
<dbReference type="PROSITE" id="PS50805">
    <property type="entry name" value="KRAB"/>
    <property type="match status" value="1"/>
</dbReference>
<dbReference type="PANTHER" id="PTHR45935">
    <property type="entry name" value="PROTEIN ZBED8-RELATED"/>
    <property type="match status" value="1"/>
</dbReference>
<dbReference type="AlphaFoldDB" id="A0AAW1BUI7"/>
<dbReference type="PROSITE" id="PS50804">
    <property type="entry name" value="SCAN_BOX"/>
    <property type="match status" value="1"/>
</dbReference>
<dbReference type="EMBL" id="JAOTOJ010000002">
    <property type="protein sequence ID" value="KAK9405668.1"/>
    <property type="molecule type" value="Genomic_DNA"/>
</dbReference>
<evidence type="ECO:0000313" key="7">
    <source>
        <dbReference type="EMBL" id="KAK9405668.1"/>
    </source>
</evidence>
<accession>A0AAW1BUI7</accession>
<feature type="domain" description="KRAB" evidence="6">
    <location>
        <begin position="124"/>
        <end position="195"/>
    </location>
</feature>
<keyword evidence="1" id="KW-0805">Transcription regulation</keyword>
<feature type="region of interest" description="Disordered" evidence="4">
    <location>
        <begin position="53"/>
        <end position="90"/>
    </location>
</feature>
<dbReference type="SUPFAM" id="SSF109640">
    <property type="entry name" value="KRAB domain (Kruppel-associated box)"/>
    <property type="match status" value="1"/>
</dbReference>
<dbReference type="Proteomes" id="UP001474421">
    <property type="component" value="Unassembled WGS sequence"/>
</dbReference>
<dbReference type="SMART" id="SM00349">
    <property type="entry name" value="KRAB"/>
    <property type="match status" value="1"/>
</dbReference>
<dbReference type="SUPFAM" id="SSF47353">
    <property type="entry name" value="Retrovirus capsid dimerization domain-like"/>
    <property type="match status" value="1"/>
</dbReference>
<feature type="compositionally biased region" description="Polar residues" evidence="4">
    <location>
        <begin position="201"/>
        <end position="216"/>
    </location>
</feature>
<dbReference type="InterPro" id="IPR050916">
    <property type="entry name" value="SCAN-C2H2_zinc_finger"/>
</dbReference>
<feature type="compositionally biased region" description="Basic and acidic residues" evidence="4">
    <location>
        <begin position="53"/>
        <end position="71"/>
    </location>
</feature>
<gene>
    <name evidence="7" type="ORF">NXF25_004442</name>
</gene>
<dbReference type="InterPro" id="IPR038269">
    <property type="entry name" value="SCAN_sf"/>
</dbReference>
<proteinExistence type="predicted"/>
<feature type="domain" description="SCAN box" evidence="5">
    <location>
        <begin position="1"/>
        <end position="40"/>
    </location>
</feature>
<keyword evidence="8" id="KW-1185">Reference proteome</keyword>
<evidence type="ECO:0000256" key="4">
    <source>
        <dbReference type="SAM" id="MobiDB-lite"/>
    </source>
</evidence>
<dbReference type="PANTHER" id="PTHR45935:SF15">
    <property type="entry name" value="SCAN BOX DOMAIN-CONTAINING PROTEIN"/>
    <property type="match status" value="1"/>
</dbReference>
<reference evidence="7 8" key="1">
    <citation type="journal article" date="2024" name="Proc. Natl. Acad. Sci. U.S.A.">
        <title>The genetic regulatory architecture and epigenomic basis for age-related changes in rattlesnake venom.</title>
        <authorList>
            <person name="Hogan M.P."/>
            <person name="Holding M.L."/>
            <person name="Nystrom G.S."/>
            <person name="Colston T.J."/>
            <person name="Bartlett D.A."/>
            <person name="Mason A.J."/>
            <person name="Ellsworth S.A."/>
            <person name="Rautsaw R.M."/>
            <person name="Lawrence K.C."/>
            <person name="Strickland J.L."/>
            <person name="He B."/>
            <person name="Fraser P."/>
            <person name="Margres M.J."/>
            <person name="Gilbert D.M."/>
            <person name="Gibbs H.L."/>
            <person name="Parkinson C.L."/>
            <person name="Rokyta D.R."/>
        </authorList>
    </citation>
    <scope>NUCLEOTIDE SEQUENCE [LARGE SCALE GENOMIC DNA]</scope>
    <source>
        <strain evidence="7">DRR0105</strain>
    </source>
</reference>
<sequence length="216" mass="24249">MLDLVLLEQFLAVLPPEMEKWVRECRVETSSQAVALAEGFLLTLESEKMQEELQKSLEAVTEHPKERKDSSKPPQELQLRESFQKHQSQDVMPDNRKLSLIFLESPPLSGGTERVAEPLPQDVLSFEEVAVYFSKEEWSQLDADQKVLHGEVMLETSRNLASLGVNRQENKNLKKEGQAIHPKVGIGKFADQAEPLGQEAVRNSCTGGDPDVTQNT</sequence>
<organism evidence="7 8">
    <name type="scientific">Crotalus adamanteus</name>
    <name type="common">Eastern diamondback rattlesnake</name>
    <dbReference type="NCBI Taxonomy" id="8729"/>
    <lineage>
        <taxon>Eukaryota</taxon>
        <taxon>Metazoa</taxon>
        <taxon>Chordata</taxon>
        <taxon>Craniata</taxon>
        <taxon>Vertebrata</taxon>
        <taxon>Euteleostomi</taxon>
        <taxon>Lepidosauria</taxon>
        <taxon>Squamata</taxon>
        <taxon>Bifurcata</taxon>
        <taxon>Unidentata</taxon>
        <taxon>Episquamata</taxon>
        <taxon>Toxicofera</taxon>
        <taxon>Serpentes</taxon>
        <taxon>Colubroidea</taxon>
        <taxon>Viperidae</taxon>
        <taxon>Crotalinae</taxon>
        <taxon>Crotalus</taxon>
    </lineage>
</organism>
<evidence type="ECO:0000256" key="1">
    <source>
        <dbReference type="ARBA" id="ARBA00023015"/>
    </source>
</evidence>
<dbReference type="InterPro" id="IPR036051">
    <property type="entry name" value="KRAB_dom_sf"/>
</dbReference>
<keyword evidence="2" id="KW-0804">Transcription</keyword>
<dbReference type="GO" id="GO:0006355">
    <property type="term" value="P:regulation of DNA-templated transcription"/>
    <property type="evidence" value="ECO:0007669"/>
    <property type="project" value="InterPro"/>
</dbReference>
<evidence type="ECO:0000259" key="5">
    <source>
        <dbReference type="PROSITE" id="PS50804"/>
    </source>
</evidence>
<evidence type="ECO:0000259" key="6">
    <source>
        <dbReference type="PROSITE" id="PS50805"/>
    </source>
</evidence>
<dbReference type="Pfam" id="PF01352">
    <property type="entry name" value="KRAB"/>
    <property type="match status" value="1"/>
</dbReference>
<dbReference type="CDD" id="cd07765">
    <property type="entry name" value="KRAB_A-box"/>
    <property type="match status" value="1"/>
</dbReference>
<evidence type="ECO:0000313" key="8">
    <source>
        <dbReference type="Proteomes" id="UP001474421"/>
    </source>
</evidence>
<dbReference type="Gene3D" id="1.10.4020.10">
    <property type="entry name" value="DNA breaking-rejoining enzymes"/>
    <property type="match status" value="1"/>
</dbReference>
<name>A0AAW1BUI7_CROAD</name>
<dbReference type="InterPro" id="IPR001909">
    <property type="entry name" value="KRAB"/>
</dbReference>